<organism evidence="3 4">
    <name type="scientific">Cereibacter sphaeroides</name>
    <name type="common">Rhodobacter sphaeroides</name>
    <dbReference type="NCBI Taxonomy" id="1063"/>
    <lineage>
        <taxon>Bacteria</taxon>
        <taxon>Pseudomonadati</taxon>
        <taxon>Pseudomonadota</taxon>
        <taxon>Alphaproteobacteria</taxon>
        <taxon>Rhodobacterales</taxon>
        <taxon>Paracoccaceae</taxon>
        <taxon>Cereibacter</taxon>
    </lineage>
</organism>
<evidence type="ECO:0000313" key="4">
    <source>
        <dbReference type="Proteomes" id="UP000266305"/>
    </source>
</evidence>
<feature type="domain" description="Terminase large subunit-like endonuclease" evidence="2">
    <location>
        <begin position="271"/>
        <end position="574"/>
    </location>
</feature>
<dbReference type="RefSeq" id="WP_118999698.1">
    <property type="nucleotide sequence ID" value="NZ_QWGP01000005.1"/>
</dbReference>
<dbReference type="Pfam" id="PF03354">
    <property type="entry name" value="TerL_ATPase"/>
    <property type="match status" value="1"/>
</dbReference>
<protein>
    <submittedName>
        <fullName evidence="3">Terminase</fullName>
    </submittedName>
</protein>
<evidence type="ECO:0000259" key="1">
    <source>
        <dbReference type="Pfam" id="PF03354"/>
    </source>
</evidence>
<sequence length="589" mass="64898">MPTSTDRTTQYAHDVVSGRIVAGHLVRLAAQRHLQDLDAAGARGLTWDAAEAEKAIGFFPACLSITEGAKVGQPFTLLPWHLFTVGSIYGWKDANGLRRFRFIWLETGKGQAKSPLMAGIGIYEIVGRKRQRAEAYAIGEDRKTANVMFRDAAAMCRAPIPGCGEDTLESTGRVIIRGFGDNAWKIEHPKSGSKFEPVANSDAISGPKPAVVLADEIHEMKTNKAISIWRAAIAKMSGDPMMVLGTNTPSVDQQVGTSYSEFFQKVLRGEFTDDSAFAYIARTDKGDDPFNDESCWIKSLPALGVTYPIENVRKEVETSRHMISTALTTKRLYFGIPVGTAGFWINEQSWMAIQGEVDEEEMRGRRLHLALDLSQKNDLTALSGCWEGETLAVKTWYWTSGERVAERSTADQIPYRELEASGDIAICPSPTIEYDFVAEQVRNLCARHDVAQIVVDPAHLEDFLKGCRAVGLDVWRYEGEDKPAGVGLKIVNHAQGSKVLFQGKQLCMPVSIRHFEDHILKGTVTVARSRLTDICASNAVLGTDAQKNKWFEKNKSRGRIDGLVTIAMAVGAATSEMEAAEPEYQVHII</sequence>
<dbReference type="PANTHER" id="PTHR41287:SF1">
    <property type="entry name" value="PROTEIN YMFN"/>
    <property type="match status" value="1"/>
</dbReference>
<dbReference type="InterPro" id="IPR046461">
    <property type="entry name" value="TerL_ATPase"/>
</dbReference>
<feature type="domain" description="Terminase large subunit-like ATPase" evidence="1">
    <location>
        <begin position="79"/>
        <end position="254"/>
    </location>
</feature>
<dbReference type="InterPro" id="IPR046462">
    <property type="entry name" value="TerL_nuclease"/>
</dbReference>
<comment type="caution">
    <text evidence="3">The sequence shown here is derived from an EMBL/GenBank/DDBJ whole genome shotgun (WGS) entry which is preliminary data.</text>
</comment>
<dbReference type="AlphaFoldDB" id="A0AAX1UNB9"/>
<dbReference type="Proteomes" id="UP000266305">
    <property type="component" value="Unassembled WGS sequence"/>
</dbReference>
<name>A0AAX1UNB9_CERSP</name>
<dbReference type="Pfam" id="PF20441">
    <property type="entry name" value="TerL_nuclease"/>
    <property type="match status" value="1"/>
</dbReference>
<accession>A0AAX1UNB9</accession>
<evidence type="ECO:0000313" key="3">
    <source>
        <dbReference type="EMBL" id="RHZ96471.1"/>
    </source>
</evidence>
<proteinExistence type="predicted"/>
<dbReference type="EMBL" id="QWGP01000005">
    <property type="protein sequence ID" value="RHZ96471.1"/>
    <property type="molecule type" value="Genomic_DNA"/>
</dbReference>
<dbReference type="InterPro" id="IPR027417">
    <property type="entry name" value="P-loop_NTPase"/>
</dbReference>
<evidence type="ECO:0000259" key="2">
    <source>
        <dbReference type="Pfam" id="PF20441"/>
    </source>
</evidence>
<dbReference type="InterPro" id="IPR005021">
    <property type="entry name" value="Terminase_largesu-like"/>
</dbReference>
<gene>
    <name evidence="3" type="ORF">D1114_07110</name>
</gene>
<dbReference type="GO" id="GO:0004519">
    <property type="term" value="F:endonuclease activity"/>
    <property type="evidence" value="ECO:0007669"/>
    <property type="project" value="InterPro"/>
</dbReference>
<reference evidence="3 4" key="1">
    <citation type="submission" date="2018-08" db="EMBL/GenBank/DDBJ databases">
        <title>Draft genome sequence of Rhodobacter sphaeroides FY.</title>
        <authorList>
            <person name="Rayyan A."/>
            <person name="Meyer T.E."/>
            <person name="Kyndt J.A."/>
        </authorList>
    </citation>
    <scope>NUCLEOTIDE SEQUENCE [LARGE SCALE GENOMIC DNA]</scope>
    <source>
        <strain evidence="3 4">FY</strain>
    </source>
</reference>
<dbReference type="Gene3D" id="3.40.50.300">
    <property type="entry name" value="P-loop containing nucleotide triphosphate hydrolases"/>
    <property type="match status" value="1"/>
</dbReference>
<dbReference type="PANTHER" id="PTHR41287">
    <property type="match status" value="1"/>
</dbReference>